<comment type="caution">
    <text evidence="1">The sequence shown here is derived from an EMBL/GenBank/DDBJ whole genome shotgun (WGS) entry which is preliminary data.</text>
</comment>
<keyword evidence="2" id="KW-1185">Reference proteome</keyword>
<proteinExistence type="predicted"/>
<dbReference type="EMBL" id="JBBNAG010000002">
    <property type="protein sequence ID" value="KAK9157855.1"/>
    <property type="molecule type" value="Genomic_DNA"/>
</dbReference>
<dbReference type="Proteomes" id="UP001419268">
    <property type="component" value="Unassembled WGS sequence"/>
</dbReference>
<accession>A0AAP0PWN2</accession>
<reference evidence="1 2" key="1">
    <citation type="submission" date="2024-01" db="EMBL/GenBank/DDBJ databases">
        <title>Genome assemblies of Stephania.</title>
        <authorList>
            <person name="Yang L."/>
        </authorList>
    </citation>
    <scope>NUCLEOTIDE SEQUENCE [LARGE SCALE GENOMIC DNA]</scope>
    <source>
        <strain evidence="1">JXDWG</strain>
        <tissue evidence="1">Leaf</tissue>
    </source>
</reference>
<dbReference type="AlphaFoldDB" id="A0AAP0PWN2"/>
<sequence>MKMVRESEYKIWSIGRPVKLGLYFVVSRLPTGRARRKSAIIPEPAARHYIDYRSSFGILIMYVICLSDTIWGCILG</sequence>
<gene>
    <name evidence="1" type="ORF">Scep_004429</name>
</gene>
<protein>
    <submittedName>
        <fullName evidence="1">Uncharacterized protein</fullName>
    </submittedName>
</protein>
<name>A0AAP0PWN2_9MAGN</name>
<organism evidence="1 2">
    <name type="scientific">Stephania cephalantha</name>
    <dbReference type="NCBI Taxonomy" id="152367"/>
    <lineage>
        <taxon>Eukaryota</taxon>
        <taxon>Viridiplantae</taxon>
        <taxon>Streptophyta</taxon>
        <taxon>Embryophyta</taxon>
        <taxon>Tracheophyta</taxon>
        <taxon>Spermatophyta</taxon>
        <taxon>Magnoliopsida</taxon>
        <taxon>Ranunculales</taxon>
        <taxon>Menispermaceae</taxon>
        <taxon>Menispermoideae</taxon>
        <taxon>Cissampelideae</taxon>
        <taxon>Stephania</taxon>
    </lineage>
</organism>
<evidence type="ECO:0000313" key="1">
    <source>
        <dbReference type="EMBL" id="KAK9157855.1"/>
    </source>
</evidence>
<evidence type="ECO:0000313" key="2">
    <source>
        <dbReference type="Proteomes" id="UP001419268"/>
    </source>
</evidence>